<evidence type="ECO:0000256" key="3">
    <source>
        <dbReference type="ARBA" id="ARBA00023125"/>
    </source>
</evidence>
<organism evidence="6 7">
    <name type="scientific">Variovorax beijingensis</name>
    <dbReference type="NCBI Taxonomy" id="2496117"/>
    <lineage>
        <taxon>Bacteria</taxon>
        <taxon>Pseudomonadati</taxon>
        <taxon>Pseudomonadota</taxon>
        <taxon>Betaproteobacteria</taxon>
        <taxon>Burkholderiales</taxon>
        <taxon>Comamonadaceae</taxon>
        <taxon>Variovorax</taxon>
    </lineage>
</organism>
<dbReference type="RefSeq" id="WP_145747119.1">
    <property type="nucleotide sequence ID" value="NZ_VIVL01000015.1"/>
</dbReference>
<dbReference type="PRINTS" id="PR00039">
    <property type="entry name" value="HTHLYSR"/>
</dbReference>
<dbReference type="InterPro" id="IPR005119">
    <property type="entry name" value="LysR_subst-bd"/>
</dbReference>
<dbReference type="Pfam" id="PF00126">
    <property type="entry name" value="HTH_1"/>
    <property type="match status" value="1"/>
</dbReference>
<dbReference type="FunFam" id="1.10.10.10:FF:000001">
    <property type="entry name" value="LysR family transcriptional regulator"/>
    <property type="match status" value="1"/>
</dbReference>
<dbReference type="SUPFAM" id="SSF53850">
    <property type="entry name" value="Periplasmic binding protein-like II"/>
    <property type="match status" value="1"/>
</dbReference>
<evidence type="ECO:0000313" key="6">
    <source>
        <dbReference type="EMBL" id="TWD75800.1"/>
    </source>
</evidence>
<comment type="similarity">
    <text evidence="1">Belongs to the LysR transcriptional regulatory family.</text>
</comment>
<dbReference type="InterPro" id="IPR036390">
    <property type="entry name" value="WH_DNA-bd_sf"/>
</dbReference>
<dbReference type="PANTHER" id="PTHR30419">
    <property type="entry name" value="HTH-TYPE TRANSCRIPTIONAL REGULATOR YBHD"/>
    <property type="match status" value="1"/>
</dbReference>
<dbReference type="OrthoDB" id="8587114at2"/>
<dbReference type="GO" id="GO:0005829">
    <property type="term" value="C:cytosol"/>
    <property type="evidence" value="ECO:0007669"/>
    <property type="project" value="TreeGrafter"/>
</dbReference>
<dbReference type="Proteomes" id="UP000319722">
    <property type="component" value="Unassembled WGS sequence"/>
</dbReference>
<dbReference type="GO" id="GO:0003700">
    <property type="term" value="F:DNA-binding transcription factor activity"/>
    <property type="evidence" value="ECO:0007669"/>
    <property type="project" value="InterPro"/>
</dbReference>
<dbReference type="SUPFAM" id="SSF46785">
    <property type="entry name" value="Winged helix' DNA-binding domain"/>
    <property type="match status" value="1"/>
</dbReference>
<comment type="caution">
    <text evidence="6">The sequence shown here is derived from an EMBL/GenBank/DDBJ whole genome shotgun (WGS) entry which is preliminary data.</text>
</comment>
<keyword evidence="4" id="KW-0804">Transcription</keyword>
<dbReference type="InterPro" id="IPR050950">
    <property type="entry name" value="HTH-type_LysR_regulators"/>
</dbReference>
<keyword evidence="3 6" id="KW-0238">DNA-binding</keyword>
<dbReference type="PROSITE" id="PS50931">
    <property type="entry name" value="HTH_LYSR"/>
    <property type="match status" value="1"/>
</dbReference>
<dbReference type="InterPro" id="IPR000847">
    <property type="entry name" value="LysR_HTH_N"/>
</dbReference>
<reference evidence="6 7" key="1">
    <citation type="submission" date="2019-06" db="EMBL/GenBank/DDBJ databases">
        <title>Sorghum-associated microbial communities from plants grown in Nebraska, USA.</title>
        <authorList>
            <person name="Schachtman D."/>
        </authorList>
    </citation>
    <scope>NUCLEOTIDE SEQUENCE [LARGE SCALE GENOMIC DNA]</scope>
    <source>
        <strain evidence="6 7">T529</strain>
    </source>
</reference>
<sequence>MELRSLRYFIAVLEAGSLSRAAGALYVAQPALTAQIKKLEEELGTQLFERSHVGVTPTAAGLQLYHDARKLLSDASAMRERLQRTPDGPEGSVTVAVPFLLASLLLGPALARLKQRHPRIRVFVIDDLSLMVRKAMVERRADIGILVDSDEVNGLDVKPLAREAMFVCGYDADGKVAAMTVQPATGASKKRKAATVPRPEMPFARAAGLPLVLQSRRFSIRAQVERTASDLGLELNIAHEHDSARVIRSLYLAGAGFTFSPACALGDAPAGGKRWLVARVVRPELARTYFLATPSTREPDPATRAVMDVLVEETRRMIASGRWEAEFLLGERPAPGASGKP</sequence>
<evidence type="ECO:0000256" key="1">
    <source>
        <dbReference type="ARBA" id="ARBA00009437"/>
    </source>
</evidence>
<keyword evidence="2" id="KW-0805">Transcription regulation</keyword>
<evidence type="ECO:0000259" key="5">
    <source>
        <dbReference type="PROSITE" id="PS50931"/>
    </source>
</evidence>
<dbReference type="Gene3D" id="1.10.10.10">
    <property type="entry name" value="Winged helix-like DNA-binding domain superfamily/Winged helix DNA-binding domain"/>
    <property type="match status" value="1"/>
</dbReference>
<gene>
    <name evidence="6" type="ORF">FB547_11513</name>
</gene>
<feature type="domain" description="HTH lysR-type" evidence="5">
    <location>
        <begin position="1"/>
        <end position="58"/>
    </location>
</feature>
<evidence type="ECO:0000256" key="4">
    <source>
        <dbReference type="ARBA" id="ARBA00023163"/>
    </source>
</evidence>
<dbReference type="InterPro" id="IPR036388">
    <property type="entry name" value="WH-like_DNA-bd_sf"/>
</dbReference>
<dbReference type="Gene3D" id="3.40.190.290">
    <property type="match status" value="1"/>
</dbReference>
<accession>A0A561BAF5</accession>
<dbReference type="AlphaFoldDB" id="A0A561BAF5"/>
<evidence type="ECO:0000313" key="7">
    <source>
        <dbReference type="Proteomes" id="UP000319722"/>
    </source>
</evidence>
<protein>
    <submittedName>
        <fullName evidence="6">DNA-binding transcriptional LysR family regulator</fullName>
    </submittedName>
</protein>
<proteinExistence type="inferred from homology"/>
<dbReference type="EMBL" id="VIVL01000015">
    <property type="protein sequence ID" value="TWD75800.1"/>
    <property type="molecule type" value="Genomic_DNA"/>
</dbReference>
<dbReference type="Pfam" id="PF03466">
    <property type="entry name" value="LysR_substrate"/>
    <property type="match status" value="1"/>
</dbReference>
<dbReference type="GO" id="GO:0003677">
    <property type="term" value="F:DNA binding"/>
    <property type="evidence" value="ECO:0007669"/>
    <property type="project" value="UniProtKB-KW"/>
</dbReference>
<name>A0A561BAF5_9BURK</name>
<evidence type="ECO:0000256" key="2">
    <source>
        <dbReference type="ARBA" id="ARBA00023015"/>
    </source>
</evidence>